<evidence type="ECO:0000256" key="2">
    <source>
        <dbReference type="SAM" id="Phobius"/>
    </source>
</evidence>
<feature type="transmembrane region" description="Helical" evidence="2">
    <location>
        <begin position="874"/>
        <end position="893"/>
    </location>
</feature>
<feature type="transmembrane region" description="Helical" evidence="2">
    <location>
        <begin position="809"/>
        <end position="828"/>
    </location>
</feature>
<gene>
    <name evidence="3" type="ORF">SAMN04488509_10916</name>
</gene>
<feature type="transmembrane region" description="Helical" evidence="2">
    <location>
        <begin position="750"/>
        <end position="771"/>
    </location>
</feature>
<feature type="transmembrane region" description="Helical" evidence="2">
    <location>
        <begin position="294"/>
        <end position="313"/>
    </location>
</feature>
<feature type="transmembrane region" description="Helical" evidence="2">
    <location>
        <begin position="214"/>
        <end position="234"/>
    </location>
</feature>
<sequence>MKIVLAVVFGLLAVASESLVSVLLAALAGWLLGSQRELAQRLRRLEARRAMDAPGTAHAGTPDGTMHPPARPASPARAPAATAQQTEADKAARPAAVASAPTVATESGSGLVTRDAAVPQRAEAITASAEKRVSPPPLPAGSQRMQAAGSAAPAAPAPGAPSTLRASTRPVAETLLGWLFGGNLPVKLGVLVLFAGVAAALRYAAQQGMFELPIGWRFIGIGATAIGALLFALGQRRSRPAFSLSLQGGAMGVLLLCVFAAFRLYALLAPGVALAMVVMLVASAALLAVLQNAAALAVLGFLGGYLAPVLISTGSGDQVALFSYYAALNAAVFSVAWWRHWHALNLMGFLFTFGVGSLWGLRSYTAADYASSQFFLLLFWAFYLGIAVLGALRRGLATSHGVQASLTFALPLWGFSLQAGLLEGDRSALSMSAVLAAAVYAGLAALLVRNARARLQGEAFAWVAVGFLTVAVPLAFSAQQTAAVWALQGVGAMWLGLRQRRPLSWGFGWLLQFAGGCALLMHAAEALNDGRFEDSDYRIGLRLSLALLAGAGLLASRLHERFERSSIEIWLGFLLGASWLGLLWMHVGWHPPFALDHCESLLASVVLIALGASLLRNVLGWPRLGWLSVAPLVALPLLGLCALIEQEAPALEGRGLVLWALGFVAAGVSLRALREPPMRLTGAAHLAVLATLVLVLGSDFAQRAERADLGGAWIWALAVLPLAALAWGLWRQPQRFAWPLADRFSRYARLWQGAAVLALGAAWLGALYSSADPAPMSYLPLLNPMELLQWGVLLLAWRALPQEARSDLLPLRAGLAAAALLLLTLAALRSLHHHAGLPWSPALFDSALTQGVLSVLWALGGVIAWVAGSRRGNWYVWLGGATLMGVVLVKLVLVDRAYLGNLAGIGAVLTVGLLLVGVGYLAPSPPRRAEAAKR</sequence>
<feature type="transmembrane region" description="Helical" evidence="2">
    <location>
        <begin position="601"/>
        <end position="619"/>
    </location>
</feature>
<dbReference type="EMBL" id="FNAG01000009">
    <property type="protein sequence ID" value="SDD86419.1"/>
    <property type="molecule type" value="Genomic_DNA"/>
</dbReference>
<feature type="transmembrane region" description="Helical" evidence="2">
    <location>
        <begin position="848"/>
        <end position="867"/>
    </location>
</feature>
<keyword evidence="2" id="KW-0812">Transmembrane</keyword>
<feature type="transmembrane region" description="Helical" evidence="2">
    <location>
        <begin position="6"/>
        <end position="33"/>
    </location>
</feature>
<feature type="compositionally biased region" description="Low complexity" evidence="1">
    <location>
        <begin position="73"/>
        <end position="86"/>
    </location>
</feature>
<feature type="transmembrane region" description="Helical" evidence="2">
    <location>
        <begin position="428"/>
        <end position="447"/>
    </location>
</feature>
<dbReference type="InterPro" id="IPR019286">
    <property type="entry name" value="DUF2339_TM"/>
</dbReference>
<feature type="transmembrane region" description="Helical" evidence="2">
    <location>
        <begin position="899"/>
        <end position="922"/>
    </location>
</feature>
<protein>
    <submittedName>
        <fullName evidence="3">Uncharacterized membrane protein</fullName>
    </submittedName>
</protein>
<feature type="transmembrane region" description="Helical" evidence="2">
    <location>
        <begin position="373"/>
        <end position="392"/>
    </location>
</feature>
<feature type="transmembrane region" description="Helical" evidence="2">
    <location>
        <begin position="343"/>
        <end position="361"/>
    </location>
</feature>
<dbReference type="Pfam" id="PF10101">
    <property type="entry name" value="DUF2339"/>
    <property type="match status" value="1"/>
</dbReference>
<feature type="transmembrane region" description="Helical" evidence="2">
    <location>
        <begin position="241"/>
        <end position="262"/>
    </location>
</feature>
<feature type="transmembrane region" description="Helical" evidence="2">
    <location>
        <begin position="626"/>
        <end position="644"/>
    </location>
</feature>
<keyword evidence="2" id="KW-1133">Transmembrane helix</keyword>
<feature type="transmembrane region" description="Helical" evidence="2">
    <location>
        <begin position="175"/>
        <end position="202"/>
    </location>
</feature>
<feature type="transmembrane region" description="Helical" evidence="2">
    <location>
        <begin position="656"/>
        <end position="673"/>
    </location>
</feature>
<dbReference type="RefSeq" id="WP_176764200.1">
    <property type="nucleotide sequence ID" value="NZ_FNAG01000009.1"/>
</dbReference>
<name>A0A1G6Y7L1_9GAMM</name>
<feature type="transmembrane region" description="Helical" evidence="2">
    <location>
        <begin position="404"/>
        <end position="422"/>
    </location>
</feature>
<evidence type="ECO:0000256" key="1">
    <source>
        <dbReference type="SAM" id="MobiDB-lite"/>
    </source>
</evidence>
<feature type="transmembrane region" description="Helical" evidence="2">
    <location>
        <begin position="777"/>
        <end position="797"/>
    </location>
</feature>
<dbReference type="STRING" id="265719.SAMN04488509_10916"/>
<accession>A0A1G6Y7L1</accession>
<organism evidence="3 4">
    <name type="scientific">Aquimonas voraii</name>
    <dbReference type="NCBI Taxonomy" id="265719"/>
    <lineage>
        <taxon>Bacteria</taxon>
        <taxon>Pseudomonadati</taxon>
        <taxon>Pseudomonadota</taxon>
        <taxon>Gammaproteobacteria</taxon>
        <taxon>Lysobacterales</taxon>
        <taxon>Lysobacteraceae</taxon>
        <taxon>Aquimonas</taxon>
    </lineage>
</organism>
<feature type="transmembrane region" description="Helical" evidence="2">
    <location>
        <begin position="268"/>
        <end position="287"/>
    </location>
</feature>
<feature type="transmembrane region" description="Helical" evidence="2">
    <location>
        <begin position="539"/>
        <end position="558"/>
    </location>
</feature>
<dbReference type="PANTHER" id="PTHR38434:SF1">
    <property type="entry name" value="BLL2549 PROTEIN"/>
    <property type="match status" value="1"/>
</dbReference>
<feature type="region of interest" description="Disordered" evidence="1">
    <location>
        <begin position="51"/>
        <end position="165"/>
    </location>
</feature>
<dbReference type="AlphaFoldDB" id="A0A1G6Y7L1"/>
<keyword evidence="2" id="KW-0472">Membrane</keyword>
<feature type="transmembrane region" description="Helical" evidence="2">
    <location>
        <begin position="680"/>
        <end position="700"/>
    </location>
</feature>
<feature type="transmembrane region" description="Helical" evidence="2">
    <location>
        <begin position="482"/>
        <end position="497"/>
    </location>
</feature>
<proteinExistence type="predicted"/>
<feature type="transmembrane region" description="Helical" evidence="2">
    <location>
        <begin position="319"/>
        <end position="338"/>
    </location>
</feature>
<keyword evidence="4" id="KW-1185">Reference proteome</keyword>
<evidence type="ECO:0000313" key="3">
    <source>
        <dbReference type="EMBL" id="SDD86419.1"/>
    </source>
</evidence>
<reference evidence="3 4" key="1">
    <citation type="submission" date="2016-10" db="EMBL/GenBank/DDBJ databases">
        <authorList>
            <person name="de Groot N.N."/>
        </authorList>
    </citation>
    <scope>NUCLEOTIDE SEQUENCE [LARGE SCALE GENOMIC DNA]</scope>
    <source>
        <strain evidence="3 4">DSM 16957</strain>
    </source>
</reference>
<dbReference type="PANTHER" id="PTHR38434">
    <property type="entry name" value="BLL2549 PROTEIN"/>
    <property type="match status" value="1"/>
</dbReference>
<dbReference type="Proteomes" id="UP000199603">
    <property type="component" value="Unassembled WGS sequence"/>
</dbReference>
<feature type="transmembrane region" description="Helical" evidence="2">
    <location>
        <begin position="509"/>
        <end position="527"/>
    </location>
</feature>
<feature type="transmembrane region" description="Helical" evidence="2">
    <location>
        <begin position="459"/>
        <end position="476"/>
    </location>
</feature>
<feature type="compositionally biased region" description="Low complexity" evidence="1">
    <location>
        <begin position="93"/>
        <end position="107"/>
    </location>
</feature>
<feature type="transmembrane region" description="Helical" evidence="2">
    <location>
        <begin position="570"/>
        <end position="589"/>
    </location>
</feature>
<feature type="transmembrane region" description="Helical" evidence="2">
    <location>
        <begin position="712"/>
        <end position="730"/>
    </location>
</feature>
<evidence type="ECO:0000313" key="4">
    <source>
        <dbReference type="Proteomes" id="UP000199603"/>
    </source>
</evidence>